<proteinExistence type="predicted"/>
<organism evidence="2 3">
    <name type="scientific">Coptis chinensis</name>
    <dbReference type="NCBI Taxonomy" id="261450"/>
    <lineage>
        <taxon>Eukaryota</taxon>
        <taxon>Viridiplantae</taxon>
        <taxon>Streptophyta</taxon>
        <taxon>Embryophyta</taxon>
        <taxon>Tracheophyta</taxon>
        <taxon>Spermatophyta</taxon>
        <taxon>Magnoliopsida</taxon>
        <taxon>Ranunculales</taxon>
        <taxon>Ranunculaceae</taxon>
        <taxon>Coptidoideae</taxon>
        <taxon>Coptis</taxon>
    </lineage>
</organism>
<dbReference type="GO" id="GO:0000462">
    <property type="term" value="P:maturation of SSU-rRNA from tricistronic rRNA transcript (SSU-rRNA, 5.8S rRNA, LSU-rRNA)"/>
    <property type="evidence" value="ECO:0007669"/>
    <property type="project" value="TreeGrafter"/>
</dbReference>
<comment type="caution">
    <text evidence="2">The sequence shown here is derived from an EMBL/GenBank/DDBJ whole genome shotgun (WGS) entry which is preliminary data.</text>
</comment>
<dbReference type="PANTHER" id="PTHR13237">
    <property type="entry name" value="SOMETHING ABOUT SILENCING PROTEIN 10-RELATED"/>
    <property type="match status" value="1"/>
</dbReference>
<dbReference type="OrthoDB" id="1720818at2759"/>
<sequence>MDLKIDSSDEELPAEEEAEVLGVQKEKAKSYSLEDFGQDNSDQEVSDSDEEKAQELVFRRGILPKTRSRLKCLQEKGAEDGTSMAYEVKKDLNALPREEQMDVVYGVESESLRHLSVKYCPLVPPPRSTIAKTFSPNGKNTCIYTHATIFVKIIDRLPPKLLKSVDWSSPDTLGGKQRLETLDDFGDEVMDKDSEMLTPSNGRSSSMHSTKLLKVVAPKLTKLKGPYYCGVGADKAFGCDIVDSHYKACLLCSQDYLISYLSGPPRKSEAEGCGVQNNDVEVPDGHPR</sequence>
<dbReference type="Gene3D" id="3.30.590.10">
    <property type="entry name" value="Glutamine synthetase/guanido kinase, catalytic domain"/>
    <property type="match status" value="1"/>
</dbReference>
<reference evidence="2 3" key="1">
    <citation type="submission" date="2020-10" db="EMBL/GenBank/DDBJ databases">
        <title>The Coptis chinensis genome and diversification of protoberbering-type alkaloids.</title>
        <authorList>
            <person name="Wang B."/>
            <person name="Shu S."/>
            <person name="Song C."/>
            <person name="Liu Y."/>
        </authorList>
    </citation>
    <scope>NUCLEOTIDE SEQUENCE [LARGE SCALE GENOMIC DNA]</scope>
    <source>
        <strain evidence="2">HL-2020</strain>
        <tissue evidence="2">Leaf</tissue>
    </source>
</reference>
<evidence type="ECO:0000313" key="3">
    <source>
        <dbReference type="Proteomes" id="UP000631114"/>
    </source>
</evidence>
<protein>
    <submittedName>
        <fullName evidence="2">Uncharacterized protein</fullName>
    </submittedName>
</protein>
<feature type="region of interest" description="Disordered" evidence="1">
    <location>
        <begin position="1"/>
        <end position="51"/>
    </location>
</feature>
<dbReference type="PANTHER" id="PTHR13237:SF8">
    <property type="entry name" value="SOMETHING ABOUT SILENCING PROTEIN 10"/>
    <property type="match status" value="1"/>
</dbReference>
<name>A0A835IMM1_9MAGN</name>
<dbReference type="AlphaFoldDB" id="A0A835IMM1"/>
<gene>
    <name evidence="2" type="ORF">IFM89_013128</name>
</gene>
<keyword evidence="3" id="KW-1185">Reference proteome</keyword>
<feature type="compositionally biased region" description="Acidic residues" evidence="1">
    <location>
        <begin position="8"/>
        <end position="19"/>
    </location>
</feature>
<dbReference type="GO" id="GO:0032040">
    <property type="term" value="C:small-subunit processome"/>
    <property type="evidence" value="ECO:0007669"/>
    <property type="project" value="TreeGrafter"/>
</dbReference>
<accession>A0A835IMM1</accession>
<dbReference type="Proteomes" id="UP000631114">
    <property type="component" value="Unassembled WGS sequence"/>
</dbReference>
<evidence type="ECO:0000256" key="1">
    <source>
        <dbReference type="SAM" id="MobiDB-lite"/>
    </source>
</evidence>
<feature type="compositionally biased region" description="Acidic residues" evidence="1">
    <location>
        <begin position="41"/>
        <end position="50"/>
    </location>
</feature>
<evidence type="ECO:0000313" key="2">
    <source>
        <dbReference type="EMBL" id="KAF9620511.1"/>
    </source>
</evidence>
<dbReference type="EMBL" id="JADFTS010000002">
    <property type="protein sequence ID" value="KAF9620511.1"/>
    <property type="molecule type" value="Genomic_DNA"/>
</dbReference>
<feature type="region of interest" description="Disordered" evidence="1">
    <location>
        <begin position="266"/>
        <end position="288"/>
    </location>
</feature>